<keyword evidence="2" id="KW-1185">Reference proteome</keyword>
<protein>
    <submittedName>
        <fullName evidence="1">Uncharacterized protein</fullName>
    </submittedName>
</protein>
<evidence type="ECO:0000313" key="2">
    <source>
        <dbReference type="Proteomes" id="UP001229244"/>
    </source>
</evidence>
<dbReference type="AlphaFoldDB" id="A0AAE3VMR9"/>
<proteinExistence type="predicted"/>
<evidence type="ECO:0000313" key="1">
    <source>
        <dbReference type="EMBL" id="MDQ0314912.1"/>
    </source>
</evidence>
<gene>
    <name evidence="1" type="ORF">J2S73_001349</name>
</gene>
<dbReference type="Proteomes" id="UP001229244">
    <property type="component" value="Unassembled WGS sequence"/>
</dbReference>
<comment type="caution">
    <text evidence="1">The sequence shown here is derived from an EMBL/GenBank/DDBJ whole genome shotgun (WGS) entry which is preliminary data.</text>
</comment>
<accession>A0AAE3VMR9</accession>
<sequence>MSPVLPSEGAKSVYFAQPYSLAAVGFYFSDLAEYEAKVSRCRDDHGMPVEEFELQYIDGDHA</sequence>
<reference evidence="1" key="1">
    <citation type="submission" date="2023-07" db="EMBL/GenBank/DDBJ databases">
        <title>Genomic Encyclopedia of Type Strains, Phase IV (KMG-IV): sequencing the most valuable type-strain genomes for metagenomic binning, comparative biology and taxonomic classification.</title>
        <authorList>
            <person name="Goeker M."/>
        </authorList>
    </citation>
    <scope>NUCLEOTIDE SEQUENCE</scope>
    <source>
        <strain evidence="1">DSM 21202</strain>
    </source>
</reference>
<dbReference type="RefSeq" id="WP_306884694.1">
    <property type="nucleotide sequence ID" value="NZ_JAUSUL010000001.1"/>
</dbReference>
<dbReference type="EMBL" id="JAUSUL010000001">
    <property type="protein sequence ID" value="MDQ0314912.1"/>
    <property type="molecule type" value="Genomic_DNA"/>
</dbReference>
<organism evidence="1 2">
    <name type="scientific">Amorphus orientalis</name>
    <dbReference type="NCBI Taxonomy" id="649198"/>
    <lineage>
        <taxon>Bacteria</taxon>
        <taxon>Pseudomonadati</taxon>
        <taxon>Pseudomonadota</taxon>
        <taxon>Alphaproteobacteria</taxon>
        <taxon>Hyphomicrobiales</taxon>
        <taxon>Amorphaceae</taxon>
        <taxon>Amorphus</taxon>
    </lineage>
</organism>
<name>A0AAE3VMR9_9HYPH</name>